<dbReference type="EMBL" id="WOSW01000022">
    <property type="protein sequence ID" value="NHO33180.1"/>
    <property type="molecule type" value="Genomic_DNA"/>
</dbReference>
<dbReference type="PROSITE" id="PS51257">
    <property type="entry name" value="PROKAR_LIPOPROTEIN"/>
    <property type="match status" value="1"/>
</dbReference>
<gene>
    <name evidence="3" type="ORF">GOB84_11530</name>
</gene>
<proteinExistence type="predicted"/>
<dbReference type="Gene3D" id="2.160.20.120">
    <property type="match status" value="1"/>
</dbReference>
<evidence type="ECO:0000313" key="4">
    <source>
        <dbReference type="Proteomes" id="UP000615326"/>
    </source>
</evidence>
<keyword evidence="4" id="KW-1185">Reference proteome</keyword>
<dbReference type="RefSeq" id="WP_173577699.1">
    <property type="nucleotide sequence ID" value="NZ_WOSW01000022.1"/>
</dbReference>
<name>A0ABX0KFI9_9PROT</name>
<evidence type="ECO:0000313" key="3">
    <source>
        <dbReference type="EMBL" id="NHO33180.1"/>
    </source>
</evidence>
<dbReference type="InterPro" id="IPR021255">
    <property type="entry name" value="DUF2807"/>
</dbReference>
<reference evidence="3 4" key="1">
    <citation type="journal article" date="2020" name="Int. J. Syst. Evol. Microbiol.">
        <title>Novel acetic acid bacteria from cider fermentations: Acetobacter conturbans sp. nov. and Acetobacter fallax sp. nov.</title>
        <authorList>
            <person name="Sombolestani A.S."/>
            <person name="Cleenwerck I."/>
            <person name="Cnockaert M."/>
            <person name="Borremans W."/>
            <person name="Wieme A.D."/>
            <person name="De Vuyst L."/>
            <person name="Vandamme P."/>
        </authorList>
    </citation>
    <scope>NUCLEOTIDE SEQUENCE [LARGE SCALE GENOMIC DNA]</scope>
    <source>
        <strain evidence="3 4">LMG 1637</strain>
    </source>
</reference>
<dbReference type="Pfam" id="PF10988">
    <property type="entry name" value="DUF2807"/>
    <property type="match status" value="1"/>
</dbReference>
<sequence>MIRGLVVAAVGGAVLSMGCFSVMHALGPVSMTDYLESATTGSHHHGPMARRDIPWQGGTRLEISFPANVIYTQGPAPSISVEGPQDLISGITLSGNVISGTGHQWNWRSGHHDGVTLRITAPAVSDLAISSAASVHLNDIALPELRLSVDGAASITGNGRADRIVLSSDGASSVNLSDMTVKDADISIAGAGSVKVGPTGHASVSIDGVGSVKLTRYPRTLDKHISGVGSVSVPPKPADNTSSSADDDGVSL</sequence>
<evidence type="ECO:0000259" key="2">
    <source>
        <dbReference type="Pfam" id="PF10988"/>
    </source>
</evidence>
<accession>A0ABX0KFI9</accession>
<dbReference type="Proteomes" id="UP000615326">
    <property type="component" value="Unassembled WGS sequence"/>
</dbReference>
<evidence type="ECO:0000256" key="1">
    <source>
        <dbReference type="SAM" id="MobiDB-lite"/>
    </source>
</evidence>
<comment type="caution">
    <text evidence="3">The sequence shown here is derived from an EMBL/GenBank/DDBJ whole genome shotgun (WGS) entry which is preliminary data.</text>
</comment>
<organism evidence="3 4">
    <name type="scientific">Acetobacter fallax</name>
    <dbReference type="NCBI Taxonomy" id="1737473"/>
    <lineage>
        <taxon>Bacteria</taxon>
        <taxon>Pseudomonadati</taxon>
        <taxon>Pseudomonadota</taxon>
        <taxon>Alphaproteobacteria</taxon>
        <taxon>Acetobacterales</taxon>
        <taxon>Acetobacteraceae</taxon>
        <taxon>Acetobacter</taxon>
    </lineage>
</organism>
<protein>
    <submittedName>
        <fullName evidence="3">DUF2807 domain-containing protein</fullName>
    </submittedName>
</protein>
<feature type="region of interest" description="Disordered" evidence="1">
    <location>
        <begin position="225"/>
        <end position="252"/>
    </location>
</feature>
<feature type="domain" description="Putative auto-transporter adhesin head GIN" evidence="2">
    <location>
        <begin position="60"/>
        <end position="214"/>
    </location>
</feature>